<gene>
    <name evidence="3" type="ORF">SAMN04244572_03070</name>
    <name evidence="2" type="ORF">SAMN04244579_02440</name>
</gene>
<proteinExistence type="predicted"/>
<dbReference type="SUPFAM" id="SSF110087">
    <property type="entry name" value="DR1885-like metal-binding protein"/>
    <property type="match status" value="1"/>
</dbReference>
<dbReference type="OrthoDB" id="9796962at2"/>
<dbReference type="STRING" id="170623.SAMN04244579_02440"/>
<dbReference type="InterPro" id="IPR007410">
    <property type="entry name" value="LpqE-like"/>
</dbReference>
<dbReference type="Pfam" id="PF04314">
    <property type="entry name" value="PCuAC"/>
    <property type="match status" value="1"/>
</dbReference>
<organism evidence="2 4">
    <name type="scientific">Azotobacter beijerinckii</name>
    <dbReference type="NCBI Taxonomy" id="170623"/>
    <lineage>
        <taxon>Bacteria</taxon>
        <taxon>Pseudomonadati</taxon>
        <taxon>Pseudomonadota</taxon>
        <taxon>Gammaproteobacteria</taxon>
        <taxon>Pseudomonadales</taxon>
        <taxon>Pseudomonadaceae</taxon>
        <taxon>Azotobacter</taxon>
    </lineage>
</organism>
<dbReference type="Gene3D" id="2.60.40.1890">
    <property type="entry name" value="PCu(A)C copper chaperone"/>
    <property type="match status" value="1"/>
</dbReference>
<evidence type="ECO:0000256" key="1">
    <source>
        <dbReference type="SAM" id="SignalP"/>
    </source>
</evidence>
<name>A0A1H6UGG9_9GAMM</name>
<protein>
    <recommendedName>
        <fullName evidence="6">Copper(I)-binding protein</fullName>
    </recommendedName>
</protein>
<dbReference type="Proteomes" id="UP000199005">
    <property type="component" value="Unassembled WGS sequence"/>
</dbReference>
<dbReference type="InterPro" id="IPR058248">
    <property type="entry name" value="Lxx211020-like"/>
</dbReference>
<feature type="signal peptide" evidence="1">
    <location>
        <begin position="1"/>
        <end position="20"/>
    </location>
</feature>
<evidence type="ECO:0008006" key="6">
    <source>
        <dbReference type="Google" id="ProtNLM"/>
    </source>
</evidence>
<evidence type="ECO:0000313" key="4">
    <source>
        <dbReference type="Proteomes" id="UP000199005"/>
    </source>
</evidence>
<sequence length="155" mass="16739">MFARIAFSSLLALSCTTVLATDYQVGELLIDAPWSRALPPNTPANAVYFTVRNNGLTGDRLVGAGTPNAAKAELHTHIRMGEVMRMQRIDSLAIPAGTEVQFAPGGNHVMLFDLKRPLAAGERFPLTLEFEKAGKIAIEVNVLRDAPTPEGHGHH</sequence>
<dbReference type="AlphaFoldDB" id="A0A1H6UGG9"/>
<evidence type="ECO:0000313" key="5">
    <source>
        <dbReference type="Proteomes" id="UP000199250"/>
    </source>
</evidence>
<evidence type="ECO:0000313" key="3">
    <source>
        <dbReference type="EMBL" id="SEJ19238.1"/>
    </source>
</evidence>
<dbReference type="EMBL" id="FNYO01000026">
    <property type="protein sequence ID" value="SEI91498.1"/>
    <property type="molecule type" value="Genomic_DNA"/>
</dbReference>
<dbReference type="RefSeq" id="WP_090733284.1">
    <property type="nucleotide sequence ID" value="NZ_FNYO01000026.1"/>
</dbReference>
<evidence type="ECO:0000313" key="2">
    <source>
        <dbReference type="EMBL" id="SEI91498.1"/>
    </source>
</evidence>
<dbReference type="EMBL" id="FNYQ01000058">
    <property type="protein sequence ID" value="SEJ19238.1"/>
    <property type="molecule type" value="Genomic_DNA"/>
</dbReference>
<dbReference type="PROSITE" id="PS51257">
    <property type="entry name" value="PROKAR_LIPOPROTEIN"/>
    <property type="match status" value="1"/>
</dbReference>
<dbReference type="InterPro" id="IPR036182">
    <property type="entry name" value="PCuAC_sf"/>
</dbReference>
<keyword evidence="1" id="KW-0732">Signal</keyword>
<feature type="chain" id="PRO_5011394557" description="Copper(I)-binding protein" evidence="1">
    <location>
        <begin position="21"/>
        <end position="155"/>
    </location>
</feature>
<accession>A0A1H6UGG9</accession>
<reference evidence="4 5" key="1">
    <citation type="submission" date="2016-10" db="EMBL/GenBank/DDBJ databases">
        <authorList>
            <person name="de Groot N.N."/>
        </authorList>
    </citation>
    <scope>NUCLEOTIDE SEQUENCE [LARGE SCALE GENOMIC DNA]</scope>
    <source>
        <strain evidence="2 4">DSM 1041</strain>
        <strain evidence="3 5">DSM 373</strain>
    </source>
</reference>
<dbReference type="Proteomes" id="UP000199250">
    <property type="component" value="Unassembled WGS sequence"/>
</dbReference>
<dbReference type="PANTHER" id="PTHR36302">
    <property type="entry name" value="BLR7088 PROTEIN"/>
    <property type="match status" value="1"/>
</dbReference>
<dbReference type="PANTHER" id="PTHR36302:SF1">
    <property type="entry name" value="COPPER CHAPERONE PCU(A)C"/>
    <property type="match status" value="1"/>
</dbReference>